<feature type="domain" description="Carbamoyltransferase" evidence="2">
    <location>
        <begin position="149"/>
        <end position="359"/>
    </location>
</feature>
<comment type="similarity">
    <text evidence="1">Belongs to the NodU/CmcH family.</text>
</comment>
<dbReference type="PANTHER" id="PTHR34847">
    <property type="entry name" value="NODULATION PROTEIN U"/>
    <property type="match status" value="1"/>
</dbReference>
<dbReference type="InterPro" id="IPR043129">
    <property type="entry name" value="ATPase_NBD"/>
</dbReference>
<dbReference type="Pfam" id="PF02543">
    <property type="entry name" value="Carbam_trans_N"/>
    <property type="match status" value="1"/>
</dbReference>
<evidence type="ECO:0000313" key="5">
    <source>
        <dbReference type="Proteomes" id="UP000192923"/>
    </source>
</evidence>
<accession>A0A1Y6D238</accession>
<evidence type="ECO:0000259" key="3">
    <source>
        <dbReference type="Pfam" id="PF16861"/>
    </source>
</evidence>
<dbReference type="GO" id="GO:0016740">
    <property type="term" value="F:transferase activity"/>
    <property type="evidence" value="ECO:0007669"/>
    <property type="project" value="UniProtKB-KW"/>
</dbReference>
<evidence type="ECO:0000313" key="4">
    <source>
        <dbReference type="EMBL" id="SMF94933.1"/>
    </source>
</evidence>
<evidence type="ECO:0000256" key="1">
    <source>
        <dbReference type="ARBA" id="ARBA00006129"/>
    </source>
</evidence>
<dbReference type="CDD" id="cd24033">
    <property type="entry name" value="ASKHA_NBD_NodU_CmcH-like_N"/>
    <property type="match status" value="1"/>
</dbReference>
<dbReference type="OrthoDB" id="9780777at2"/>
<dbReference type="STRING" id="1760988.SAMN02949497_2272"/>
<keyword evidence="5" id="KW-1185">Reference proteome</keyword>
<feature type="domain" description="Carbamoyltransferase C-terminal" evidence="3">
    <location>
        <begin position="414"/>
        <end position="583"/>
    </location>
</feature>
<dbReference type="AlphaFoldDB" id="A0A1Y6D238"/>
<name>A0A1Y6D238_9GAMM</name>
<evidence type="ECO:0000259" key="2">
    <source>
        <dbReference type="Pfam" id="PF02543"/>
    </source>
</evidence>
<dbReference type="PANTHER" id="PTHR34847:SF1">
    <property type="entry name" value="NODULATION PROTEIN U"/>
    <property type="match status" value="1"/>
</dbReference>
<gene>
    <name evidence="4" type="ORF">SAMN02949497_2272</name>
</gene>
<reference evidence="4 5" key="1">
    <citation type="submission" date="2016-12" db="EMBL/GenBank/DDBJ databases">
        <authorList>
            <person name="Song W.-J."/>
            <person name="Kurnit D.M."/>
        </authorList>
    </citation>
    <scope>NUCLEOTIDE SEQUENCE [LARGE SCALE GENOMIC DNA]</scope>
    <source>
        <strain evidence="4 5">175</strain>
    </source>
</reference>
<protein>
    <submittedName>
        <fullName evidence="4">Carbamoyltransferase</fullName>
    </submittedName>
</protein>
<dbReference type="Gene3D" id="3.90.870.20">
    <property type="entry name" value="Carbamoyltransferase, C-terminal domain"/>
    <property type="match status" value="1"/>
</dbReference>
<dbReference type="SUPFAM" id="SSF53067">
    <property type="entry name" value="Actin-like ATPase domain"/>
    <property type="match status" value="1"/>
</dbReference>
<proteinExistence type="inferred from homology"/>
<keyword evidence="4" id="KW-0808">Transferase</keyword>
<dbReference type="EMBL" id="FXAM01000001">
    <property type="protein sequence ID" value="SMF94933.1"/>
    <property type="molecule type" value="Genomic_DNA"/>
</dbReference>
<dbReference type="RefSeq" id="WP_085212738.1">
    <property type="nucleotide sequence ID" value="NZ_FXAM01000001.1"/>
</dbReference>
<dbReference type="InterPro" id="IPR003696">
    <property type="entry name" value="Carbtransf_dom"/>
</dbReference>
<organism evidence="4 5">
    <name type="scientific">Methylomagnum ishizawai</name>
    <dbReference type="NCBI Taxonomy" id="1760988"/>
    <lineage>
        <taxon>Bacteria</taxon>
        <taxon>Pseudomonadati</taxon>
        <taxon>Pseudomonadota</taxon>
        <taxon>Gammaproteobacteria</taxon>
        <taxon>Methylococcales</taxon>
        <taxon>Methylococcaceae</taxon>
        <taxon>Methylomagnum</taxon>
    </lineage>
</organism>
<sequence length="588" mass="65474">MNIIKTAGTYYLGLCNTYHDPALAIVDAEGNVLYAEATERYLQYKRALNHAPDDLHLLPALLREYCPDARRFVVAGNWRSRRPLYERLAQYLGWLTPKGILGYRGRRLTACVETWELNHMQACQHHALRRAGIGLACVLRRDFPGVPVDFRHYDHHLAHAALACQGSPFATAACAVIDSYGEQGSLAFFEYSGGKLVPRHAARGPESLGFFYMKLTELCGFEWLGGEEWKTMGLAAYGRIDEEALGWLRAMIRVEGVRLVQDRASFFQMLKRLETRRRGPHLPPETAADLAHTGQYFFAETVGRLLNNLHGLQISGNLALGGGCALNSAYNGQILAGTPFEALYVPPAPADDGTALGAAWLAFRQDRPGLAVVPRLLSPYLGSSIRDEAIERYARHSGLPVEYLPGEAMVPRAARLLAAGKILGWAQGRAEFGPRALGNRSILADPRTPDMGERINREVKFRERFRPYAPAILHEYGPEYFEDYQETPYMDRTLKFRPEARARVPAVVHVDGTGRLQTVKAEWNPRFHALLAEFHRLSGVPVLLNTSFNVMGKPIVHGVEDAMAVFLGSGLDALALGDWLFAKPGRWT</sequence>
<dbReference type="InterPro" id="IPR031730">
    <property type="entry name" value="Carbam_trans_C"/>
</dbReference>
<dbReference type="InterPro" id="IPR051338">
    <property type="entry name" value="NodU/CmcH_Carbamoyltrnsfr"/>
</dbReference>
<dbReference type="InterPro" id="IPR038152">
    <property type="entry name" value="Carbam_trans_C_sf"/>
</dbReference>
<dbReference type="Pfam" id="PF16861">
    <property type="entry name" value="Carbam_trans_C"/>
    <property type="match status" value="1"/>
</dbReference>
<dbReference type="Proteomes" id="UP000192923">
    <property type="component" value="Unassembled WGS sequence"/>
</dbReference>
<dbReference type="Gene3D" id="3.30.420.40">
    <property type="match status" value="2"/>
</dbReference>